<dbReference type="GO" id="GO:0006269">
    <property type="term" value="P:DNA replication, synthesis of primer"/>
    <property type="evidence" value="ECO:0007669"/>
    <property type="project" value="UniProtKB-KW"/>
</dbReference>
<dbReference type="Pfam" id="PF18319">
    <property type="entry name" value="Zn_ribbon_PriA"/>
    <property type="match status" value="1"/>
</dbReference>
<dbReference type="GO" id="GO:0016787">
    <property type="term" value="F:hydrolase activity"/>
    <property type="evidence" value="ECO:0007669"/>
    <property type="project" value="UniProtKB-KW"/>
</dbReference>
<proteinExistence type="inferred from homology"/>
<dbReference type="GO" id="GO:0008270">
    <property type="term" value="F:zinc ion binding"/>
    <property type="evidence" value="ECO:0007669"/>
    <property type="project" value="UniProtKB-UniRule"/>
</dbReference>
<dbReference type="InterPro" id="IPR011545">
    <property type="entry name" value="DEAD/DEAH_box_helicase_dom"/>
</dbReference>
<dbReference type="Proteomes" id="UP000643701">
    <property type="component" value="Unassembled WGS sequence"/>
</dbReference>
<keyword evidence="9 12" id="KW-0238">DNA-binding</keyword>
<dbReference type="InterPro" id="IPR042115">
    <property type="entry name" value="PriA_3primeBD_sf"/>
</dbReference>
<dbReference type="InterPro" id="IPR041236">
    <property type="entry name" value="PriA_C"/>
</dbReference>
<feature type="binding site" evidence="12">
    <location>
        <position position="532"/>
    </location>
    <ligand>
        <name>Zn(2+)</name>
        <dbReference type="ChEBI" id="CHEBI:29105"/>
        <label>2</label>
    </ligand>
</feature>
<dbReference type="InterPro" id="IPR027417">
    <property type="entry name" value="P-loop_NTPase"/>
</dbReference>
<keyword evidence="10 12" id="KW-0413">Isomerase</keyword>
<comment type="subunit">
    <text evidence="12">Component of the replication restart primosome.</text>
</comment>
<keyword evidence="4 12" id="KW-0547">Nucleotide-binding</keyword>
<feature type="domain" description="Helicase C-terminal" evidence="14">
    <location>
        <begin position="547"/>
        <end position="715"/>
    </location>
</feature>
<dbReference type="CDD" id="cd18804">
    <property type="entry name" value="SF2_C_priA"/>
    <property type="match status" value="1"/>
</dbReference>
<feature type="binding site" evidence="12">
    <location>
        <position position="535"/>
    </location>
    <ligand>
        <name>Zn(2+)</name>
        <dbReference type="ChEBI" id="CHEBI:29105"/>
        <label>2</label>
    </ligand>
</feature>
<accession>A0A967DYB6</accession>
<dbReference type="HAMAP" id="MF_00983">
    <property type="entry name" value="PriA"/>
    <property type="match status" value="1"/>
</dbReference>
<evidence type="ECO:0000259" key="14">
    <source>
        <dbReference type="PROSITE" id="PS51194"/>
    </source>
</evidence>
<dbReference type="GO" id="GO:0006302">
    <property type="term" value="P:double-strand break repair"/>
    <property type="evidence" value="ECO:0007669"/>
    <property type="project" value="InterPro"/>
</dbReference>
<comment type="caution">
    <text evidence="15">The sequence shown here is derived from an EMBL/GenBank/DDBJ whole genome shotgun (WGS) entry which is preliminary data.</text>
</comment>
<dbReference type="SMART" id="SM00490">
    <property type="entry name" value="HELICc"/>
    <property type="match status" value="1"/>
</dbReference>
<comment type="cofactor">
    <cofactor evidence="12">
        <name>Zn(2+)</name>
        <dbReference type="ChEBI" id="CHEBI:29105"/>
    </cofactor>
    <text evidence="12">Binds 2 zinc ions per subunit.</text>
</comment>
<dbReference type="AlphaFoldDB" id="A0A967DYB6"/>
<feature type="binding site" evidence="12">
    <location>
        <position position="550"/>
    </location>
    <ligand>
        <name>Zn(2+)</name>
        <dbReference type="ChEBI" id="CHEBI:29105"/>
        <label>2</label>
    </ligand>
</feature>
<dbReference type="FunFam" id="3.40.50.300:FF:000489">
    <property type="entry name" value="Primosome assembly protein PriA"/>
    <property type="match status" value="1"/>
</dbReference>
<evidence type="ECO:0000256" key="9">
    <source>
        <dbReference type="ARBA" id="ARBA00023125"/>
    </source>
</evidence>
<sequence>MSFFVDVILPLPLEQFFTYQTNEAEFDQAQVGLRVAVPFGKSKVYTGIIIKKHYQKPLHYETKFIEGIIDDLPIVTLNQLKLWTWVANYYLCPIGDVMRASIPSALLLESETIVEINTEIKIDLEELSDHEYLIVEALQQQKHLKLSEIAKIIDKKNVFSLVKKLSSKEIIKTQQQLYKKYQPKLATYLRVPSKFENQTFFEEQLEALSRAKKQKEVFLQFFKIQSQNKKPITSKTLEEKANTSRTVIKALIDKAYFEEYLIKQERVDFNQEKTRNRIQLANNQENALYEIQASFEEYEVSLFHGVTSSGKTEIYMKLIEAYLKEEKQVLYLLPEIALTTQLIKRLQAYFGNRAYVFHSKYSLNERVEIYQKVLTEKKACIVVGTRSAIFLPFKQLGLVIVDESHETNFKQQQPSPRYNAKDTAIILAQQFGAKTLLGTATPSLESLYNVQQKKFGYIRLDKRYGGILPPEINLIDLKDKRKRKRVKGHFSDTLIKAIQEKIEAGKQIILFQNRRGFSPILECNTCGHSPQCPNCDVSLTFHKFNNSLRCHYCSYQIAMQTKCLACSSTNQSTKGFGTEQIEMELQELFPDIQVGRMDLDTTRGKNAYEKIIGQFENLEIDILVGTQMVTKGLDFKNVGLVGVLSADSLLNYPDFRSYEKCFQLLVQVAGRAGRFGERGQVLIQTYNPYHQILQQVTTQDFKLMYKQQIYDRKVYNYPPFFRLIKFTLKSRDYNLVNEASDWFAKFLYHYFKEHVLGPEFPTISRLKNEYLKNIILKIPPKQSLDKTKKYIQLGKEKMNAIAKFRSLKIIIDVDPQ</sequence>
<dbReference type="InterPro" id="IPR001650">
    <property type="entry name" value="Helicase_C-like"/>
</dbReference>
<keyword evidence="3 12" id="KW-0479">Metal-binding</keyword>
<comment type="similarity">
    <text evidence="12">Belongs to the helicase family. PriA subfamily.</text>
</comment>
<dbReference type="CDD" id="cd17929">
    <property type="entry name" value="DEXHc_priA"/>
    <property type="match status" value="1"/>
</dbReference>
<dbReference type="PROSITE" id="PS51192">
    <property type="entry name" value="HELICASE_ATP_BIND_1"/>
    <property type="match status" value="1"/>
</dbReference>
<comment type="catalytic activity">
    <reaction evidence="12">
        <text>Couples ATP hydrolysis with the unwinding of duplex DNA by translocating in the 3'-5' direction.</text>
        <dbReference type="EC" id="5.6.2.4"/>
    </reaction>
</comment>
<evidence type="ECO:0000256" key="8">
    <source>
        <dbReference type="ARBA" id="ARBA00022840"/>
    </source>
</evidence>
<feature type="domain" description="Helicase ATP-binding" evidence="13">
    <location>
        <begin position="292"/>
        <end position="460"/>
    </location>
</feature>
<dbReference type="GO" id="GO:0043138">
    <property type="term" value="F:3'-5' DNA helicase activity"/>
    <property type="evidence" value="ECO:0007669"/>
    <property type="project" value="UniProtKB-EC"/>
</dbReference>
<evidence type="ECO:0000256" key="12">
    <source>
        <dbReference type="HAMAP-Rule" id="MF_00983"/>
    </source>
</evidence>
<dbReference type="PROSITE" id="PS51194">
    <property type="entry name" value="HELICASE_CTER"/>
    <property type="match status" value="1"/>
</dbReference>
<dbReference type="GO" id="GO:0005524">
    <property type="term" value="F:ATP binding"/>
    <property type="evidence" value="ECO:0007669"/>
    <property type="project" value="UniProtKB-UniRule"/>
</dbReference>
<evidence type="ECO:0000256" key="11">
    <source>
        <dbReference type="ARBA" id="ARBA00048988"/>
    </source>
</evidence>
<keyword evidence="2 12" id="KW-0235">DNA replication</keyword>
<organism evidence="15 16">
    <name type="scientific">Psychroflexus maritimus</name>
    <dbReference type="NCBI Taxonomy" id="2714865"/>
    <lineage>
        <taxon>Bacteria</taxon>
        <taxon>Pseudomonadati</taxon>
        <taxon>Bacteroidota</taxon>
        <taxon>Flavobacteriia</taxon>
        <taxon>Flavobacteriales</taxon>
        <taxon>Flavobacteriaceae</taxon>
        <taxon>Psychroflexus</taxon>
    </lineage>
</organism>
<evidence type="ECO:0000256" key="5">
    <source>
        <dbReference type="ARBA" id="ARBA00022801"/>
    </source>
</evidence>
<evidence type="ECO:0000256" key="2">
    <source>
        <dbReference type="ARBA" id="ARBA00022705"/>
    </source>
</evidence>
<dbReference type="RefSeq" id="WP_166399207.1">
    <property type="nucleotide sequence ID" value="NZ_JAANAS010000002.1"/>
</dbReference>
<evidence type="ECO:0000256" key="6">
    <source>
        <dbReference type="ARBA" id="ARBA00022806"/>
    </source>
</evidence>
<dbReference type="NCBIfam" id="TIGR00595">
    <property type="entry name" value="priA"/>
    <property type="match status" value="1"/>
</dbReference>
<reference evidence="15" key="1">
    <citation type="submission" date="2020-03" db="EMBL/GenBank/DDBJ databases">
        <title>Psychroflexus Maritimus sp. nov., isolate from marine sediment.</title>
        <authorList>
            <person name="Zhong Y.-L."/>
        </authorList>
    </citation>
    <scope>NUCLEOTIDE SEQUENCE</scope>
    <source>
        <strain evidence="15">C1</strain>
    </source>
</reference>
<comment type="function">
    <text evidence="12">Initiates the restart of stalled replication forks, which reloads the replicative helicase on sites other than the origin of replication. Recognizes and binds to abandoned replication forks and remodels them to uncover a helicase loading site. Promotes assembly of the primosome at these replication forks.</text>
</comment>
<feature type="binding site" evidence="12">
    <location>
        <position position="553"/>
    </location>
    <ligand>
        <name>Zn(2+)</name>
        <dbReference type="ChEBI" id="CHEBI:29105"/>
        <label>2</label>
    </ligand>
</feature>
<dbReference type="SMART" id="SM00487">
    <property type="entry name" value="DEXDc"/>
    <property type="match status" value="1"/>
</dbReference>
<evidence type="ECO:0000313" key="15">
    <source>
        <dbReference type="EMBL" id="NGZ88938.1"/>
    </source>
</evidence>
<dbReference type="SUPFAM" id="SSF52540">
    <property type="entry name" value="P-loop containing nucleoside triphosphate hydrolases"/>
    <property type="match status" value="1"/>
</dbReference>
<feature type="binding site" evidence="12">
    <location>
        <position position="563"/>
    </location>
    <ligand>
        <name>Zn(2+)</name>
        <dbReference type="ChEBI" id="CHEBI:29105"/>
        <label>1</label>
    </ligand>
</feature>
<dbReference type="InterPro" id="IPR041222">
    <property type="entry name" value="PriA_3primeBD"/>
</dbReference>
<evidence type="ECO:0000259" key="13">
    <source>
        <dbReference type="PROSITE" id="PS51192"/>
    </source>
</evidence>
<dbReference type="Gene3D" id="3.40.1440.60">
    <property type="entry name" value="PriA, 3(prime) DNA-binding domain"/>
    <property type="match status" value="1"/>
</dbReference>
<dbReference type="GO" id="GO:0003677">
    <property type="term" value="F:DNA binding"/>
    <property type="evidence" value="ECO:0007669"/>
    <property type="project" value="UniProtKB-UniRule"/>
</dbReference>
<evidence type="ECO:0000256" key="1">
    <source>
        <dbReference type="ARBA" id="ARBA00022515"/>
    </source>
</evidence>
<comment type="catalytic activity">
    <reaction evidence="11 12">
        <text>ATP + H2O = ADP + phosphate + H(+)</text>
        <dbReference type="Rhea" id="RHEA:13065"/>
        <dbReference type="ChEBI" id="CHEBI:15377"/>
        <dbReference type="ChEBI" id="CHEBI:15378"/>
        <dbReference type="ChEBI" id="CHEBI:30616"/>
        <dbReference type="ChEBI" id="CHEBI:43474"/>
        <dbReference type="ChEBI" id="CHEBI:456216"/>
        <dbReference type="EC" id="5.6.2.4"/>
    </reaction>
</comment>
<dbReference type="PANTHER" id="PTHR30580">
    <property type="entry name" value="PRIMOSOMAL PROTEIN N"/>
    <property type="match status" value="1"/>
</dbReference>
<dbReference type="Pfam" id="PF17764">
    <property type="entry name" value="PriA_3primeBD"/>
    <property type="match status" value="1"/>
</dbReference>
<dbReference type="FunFam" id="3.40.1440.60:FF:000001">
    <property type="entry name" value="Primosomal protein N"/>
    <property type="match status" value="1"/>
</dbReference>
<feature type="binding site" evidence="12">
    <location>
        <position position="526"/>
    </location>
    <ligand>
        <name>Zn(2+)</name>
        <dbReference type="ChEBI" id="CHEBI:29105"/>
        <label>1</label>
    </ligand>
</feature>
<evidence type="ECO:0000256" key="3">
    <source>
        <dbReference type="ARBA" id="ARBA00022723"/>
    </source>
</evidence>
<dbReference type="EC" id="5.6.2.4" evidence="12"/>
<dbReference type="PANTHER" id="PTHR30580:SF0">
    <property type="entry name" value="PRIMOSOMAL PROTEIN N"/>
    <property type="match status" value="1"/>
</dbReference>
<gene>
    <name evidence="12 15" type="primary">priA</name>
    <name evidence="15" type="ORF">G7034_01570</name>
</gene>
<dbReference type="InterPro" id="IPR005259">
    <property type="entry name" value="PriA"/>
</dbReference>
<dbReference type="Pfam" id="PF00271">
    <property type="entry name" value="Helicase_C"/>
    <property type="match status" value="1"/>
</dbReference>
<evidence type="ECO:0000256" key="4">
    <source>
        <dbReference type="ARBA" id="ARBA00022741"/>
    </source>
</evidence>
<evidence type="ECO:0000313" key="16">
    <source>
        <dbReference type="Proteomes" id="UP000643701"/>
    </source>
</evidence>
<keyword evidence="8 12" id="KW-0067">ATP-binding</keyword>
<dbReference type="InterPro" id="IPR040498">
    <property type="entry name" value="PriA_CRR"/>
</dbReference>
<keyword evidence="16" id="KW-1185">Reference proteome</keyword>
<dbReference type="InterPro" id="IPR014001">
    <property type="entry name" value="Helicase_ATP-bd"/>
</dbReference>
<dbReference type="Pfam" id="PF18074">
    <property type="entry name" value="PriA_C"/>
    <property type="match status" value="1"/>
</dbReference>
<keyword evidence="6 12" id="KW-0347">Helicase</keyword>
<protein>
    <recommendedName>
        <fullName evidence="12">Replication restart protein PriA</fullName>
    </recommendedName>
    <alternativeName>
        <fullName evidence="12">ATP-dependent DNA helicase PriA</fullName>
        <ecNumber evidence="12">5.6.2.4</ecNumber>
    </alternativeName>
    <alternativeName>
        <fullName evidence="12">DNA 3'-5' helicase PriA</fullName>
    </alternativeName>
</protein>
<dbReference type="EMBL" id="JAANAS010000002">
    <property type="protein sequence ID" value="NGZ88938.1"/>
    <property type="molecule type" value="Genomic_DNA"/>
</dbReference>
<dbReference type="Gene3D" id="3.40.50.300">
    <property type="entry name" value="P-loop containing nucleotide triphosphate hydrolases"/>
    <property type="match status" value="2"/>
</dbReference>
<feature type="binding site" evidence="12">
    <location>
        <position position="566"/>
    </location>
    <ligand>
        <name>Zn(2+)</name>
        <dbReference type="ChEBI" id="CHEBI:29105"/>
        <label>1</label>
    </ligand>
</feature>
<name>A0A967DYB6_9FLAO</name>
<evidence type="ECO:0000256" key="7">
    <source>
        <dbReference type="ARBA" id="ARBA00022833"/>
    </source>
</evidence>
<dbReference type="Pfam" id="PF00270">
    <property type="entry name" value="DEAD"/>
    <property type="match status" value="1"/>
</dbReference>
<dbReference type="GO" id="GO:0006310">
    <property type="term" value="P:DNA recombination"/>
    <property type="evidence" value="ECO:0007669"/>
    <property type="project" value="InterPro"/>
</dbReference>
<keyword evidence="1 12" id="KW-0639">Primosome</keyword>
<feature type="binding site" evidence="12">
    <location>
        <position position="523"/>
    </location>
    <ligand>
        <name>Zn(2+)</name>
        <dbReference type="ChEBI" id="CHEBI:29105"/>
        <label>1</label>
    </ligand>
</feature>
<evidence type="ECO:0000256" key="10">
    <source>
        <dbReference type="ARBA" id="ARBA00023235"/>
    </source>
</evidence>
<dbReference type="GO" id="GO:1990077">
    <property type="term" value="C:primosome complex"/>
    <property type="evidence" value="ECO:0007669"/>
    <property type="project" value="UniProtKB-UniRule"/>
</dbReference>
<keyword evidence="5 12" id="KW-0378">Hydrolase</keyword>
<dbReference type="GO" id="GO:0006270">
    <property type="term" value="P:DNA replication initiation"/>
    <property type="evidence" value="ECO:0007669"/>
    <property type="project" value="TreeGrafter"/>
</dbReference>
<keyword evidence="7 12" id="KW-0862">Zinc</keyword>